<dbReference type="STRING" id="984485.A0A1E4RQ37"/>
<dbReference type="GO" id="GO:0051256">
    <property type="term" value="P:mitotic spindle midzone assembly"/>
    <property type="evidence" value="ECO:0007669"/>
    <property type="project" value="TreeGrafter"/>
</dbReference>
<gene>
    <name evidence="2" type="ORF">HYPBUDRAFT_154457</name>
</gene>
<dbReference type="Pfam" id="PF03999">
    <property type="entry name" value="MAP65_ASE1"/>
    <property type="match status" value="1"/>
</dbReference>
<dbReference type="EMBL" id="KV454538">
    <property type="protein sequence ID" value="ODV69389.1"/>
    <property type="molecule type" value="Genomic_DNA"/>
</dbReference>
<feature type="region of interest" description="Disordered" evidence="1">
    <location>
        <begin position="671"/>
        <end position="771"/>
    </location>
</feature>
<dbReference type="Gene3D" id="1.20.58.1520">
    <property type="match status" value="1"/>
</dbReference>
<name>A0A1E4RQ37_9ASCO</name>
<evidence type="ECO:0000313" key="2">
    <source>
        <dbReference type="EMBL" id="ODV69389.1"/>
    </source>
</evidence>
<feature type="compositionally biased region" description="Basic residues" evidence="1">
    <location>
        <begin position="749"/>
        <end position="761"/>
    </location>
</feature>
<dbReference type="PANTHER" id="PTHR19321">
    <property type="entry name" value="PROTEIN REGULATOR OF CYTOKINESIS 1 PRC1-RELATED"/>
    <property type="match status" value="1"/>
</dbReference>
<keyword evidence="3" id="KW-1185">Reference proteome</keyword>
<dbReference type="Proteomes" id="UP000095085">
    <property type="component" value="Unassembled WGS sequence"/>
</dbReference>
<dbReference type="AlphaFoldDB" id="A0A1E4RQ37"/>
<proteinExistence type="predicted"/>
<dbReference type="RefSeq" id="XP_020078456.1">
    <property type="nucleotide sequence ID" value="XM_020222039.1"/>
</dbReference>
<dbReference type="GO" id="GO:1990023">
    <property type="term" value="C:mitotic spindle midzone"/>
    <property type="evidence" value="ECO:0007669"/>
    <property type="project" value="TreeGrafter"/>
</dbReference>
<dbReference type="OrthoDB" id="642895at2759"/>
<evidence type="ECO:0008006" key="4">
    <source>
        <dbReference type="Google" id="ProtNLM"/>
    </source>
</evidence>
<protein>
    <recommendedName>
        <fullName evidence="4">Anaphase spindle elongation protein</fullName>
    </recommendedName>
</protein>
<sequence length="922" mass="106232">MVMDNLNDTQEIDNQNNFTLTKNGQFDAIASNVNQTIEELNKIYSQIGYSSTEISIKKSQIFQVIDDTISSFADNLRREQTIIENECEWLRQQIRVILAMINDANGDKYLKLISRGVVFNNKELFEQGYKQEILEKLTNLKNRKSRFYASSPFNDASISTDSEHEISLQNQYEHMLHNVPELSLLQSKGRLNSIFFEVIKNFIRSFKKFNSLNLEYLDTIDSIGQFYSSNANVNILKALPSKVEAENHQSLIESFESVIKELKLNDSGNVILTLASSKTADDHYAFIISSPRKLKQNGPINYDDHQVHDIPNSKANQDTEKLMDSLRDLNHQIVHVIRSLKITKLTPEFITNLQNEIKYCKDEADQRKLQMSNIITECLSLINTLHMTDDQLVNTQKLFDGSDQSNTLPNDGYFDSETLKFIQKEPREFGLMDQHFEFVNKLASTLSKIKTTKQKKWDYYLDSCSKIWDKLGENRDQVENFLNANSSLTDLSLMNFKVELNRLLAKRSEFIENFISDAKIEIEALWSKMFYSDEDKRSFKYFDYDINDDFLDKELVLSEHEQELRELKKSYELKEPILSLYSQILELFEDQKFLQESSKDSSRLLSKNSCKILLNEEKLRKKINKNMPKLISEIKTEIVKFNRRASEQKPISINGEDFLEKIMSIESQLVNEKGNRSRISRSTSQQVSPRKVIPSTLRSSPIRRPPVNHKPVTMNSRSKGGISPKNFRSNHPSILSPTKNSHINNNRIAKPRAKTSIKAKHNTAPSSRLESPIRPVARSNSNISRIVGTQLQPLNTPLLSFNENKSPKEGLEFNTDSTIHSNISRFSPLKINDNPDLYSNAQKIDFSPVKNFEEHDKENKRSSFSLSPIKILSSQNEKGDIEPETNPGNQVETFTADSSTIIADDYQAWRDEKIRQLNGIRN</sequence>
<reference evidence="3" key="1">
    <citation type="submission" date="2016-05" db="EMBL/GenBank/DDBJ databases">
        <title>Comparative genomics of biotechnologically important yeasts.</title>
        <authorList>
            <consortium name="DOE Joint Genome Institute"/>
            <person name="Riley R."/>
            <person name="Haridas S."/>
            <person name="Wolfe K.H."/>
            <person name="Lopes M.R."/>
            <person name="Hittinger C.T."/>
            <person name="Goker M."/>
            <person name="Salamov A."/>
            <person name="Wisecaver J."/>
            <person name="Long T.M."/>
            <person name="Aerts A.L."/>
            <person name="Barry K."/>
            <person name="Choi C."/>
            <person name="Clum A."/>
            <person name="Coughlan A.Y."/>
            <person name="Deshpande S."/>
            <person name="Douglass A.P."/>
            <person name="Hanson S.J."/>
            <person name="Klenk H.-P."/>
            <person name="Labutti K."/>
            <person name="Lapidus A."/>
            <person name="Lindquist E."/>
            <person name="Lipzen A."/>
            <person name="Meier-Kolthoff J.P."/>
            <person name="Ohm R.A."/>
            <person name="Otillar R.P."/>
            <person name="Pangilinan J."/>
            <person name="Peng Y."/>
            <person name="Rokas A."/>
            <person name="Rosa C.A."/>
            <person name="Scheuner C."/>
            <person name="Sibirny A.A."/>
            <person name="Slot J.C."/>
            <person name="Stielow J.B."/>
            <person name="Sun H."/>
            <person name="Kurtzman C.P."/>
            <person name="Blackwell M."/>
            <person name="Grigoriev I.V."/>
            <person name="Jeffries T.W."/>
        </authorList>
    </citation>
    <scope>NUCLEOTIDE SEQUENCE [LARGE SCALE GENOMIC DNA]</scope>
    <source>
        <strain evidence="3">NRRL Y-1933</strain>
    </source>
</reference>
<organism evidence="2 3">
    <name type="scientific">Hyphopichia burtonii NRRL Y-1933</name>
    <dbReference type="NCBI Taxonomy" id="984485"/>
    <lineage>
        <taxon>Eukaryota</taxon>
        <taxon>Fungi</taxon>
        <taxon>Dikarya</taxon>
        <taxon>Ascomycota</taxon>
        <taxon>Saccharomycotina</taxon>
        <taxon>Pichiomycetes</taxon>
        <taxon>Debaryomycetaceae</taxon>
        <taxon>Hyphopichia</taxon>
    </lineage>
</organism>
<evidence type="ECO:0000313" key="3">
    <source>
        <dbReference type="Proteomes" id="UP000095085"/>
    </source>
</evidence>
<dbReference type="GeneID" id="30996588"/>
<dbReference type="GO" id="GO:0008017">
    <property type="term" value="F:microtubule binding"/>
    <property type="evidence" value="ECO:0007669"/>
    <property type="project" value="InterPro"/>
</dbReference>
<evidence type="ECO:0000256" key="1">
    <source>
        <dbReference type="SAM" id="MobiDB-lite"/>
    </source>
</evidence>
<dbReference type="PANTHER" id="PTHR19321:SF41">
    <property type="entry name" value="FASCETTO-RELATED"/>
    <property type="match status" value="1"/>
</dbReference>
<dbReference type="GO" id="GO:0005737">
    <property type="term" value="C:cytoplasm"/>
    <property type="evidence" value="ECO:0007669"/>
    <property type="project" value="TreeGrafter"/>
</dbReference>
<dbReference type="InterPro" id="IPR007145">
    <property type="entry name" value="MAP65_Ase1_PRC1"/>
</dbReference>
<feature type="compositionally biased region" description="Polar residues" evidence="1">
    <location>
        <begin position="726"/>
        <end position="747"/>
    </location>
</feature>
<accession>A0A1E4RQ37</accession>